<dbReference type="InterPro" id="IPR050106">
    <property type="entry name" value="HistidinolP_aminotransfase"/>
</dbReference>
<evidence type="ECO:0000256" key="2">
    <source>
        <dbReference type="ARBA" id="ARBA00022576"/>
    </source>
</evidence>
<comment type="similarity">
    <text evidence="1">Belongs to the class-II pyridoxal-phosphate-dependent aminotransferase family. Histidinol-phosphate aminotransferase subfamily.</text>
</comment>
<keyword evidence="7" id="KW-1185">Reference proteome</keyword>
<evidence type="ECO:0000256" key="3">
    <source>
        <dbReference type="ARBA" id="ARBA00022679"/>
    </source>
</evidence>
<dbReference type="PANTHER" id="PTHR43643:SF3">
    <property type="entry name" value="HISTIDINOL-PHOSPHATE AMINOTRANSFERASE"/>
    <property type="match status" value="1"/>
</dbReference>
<evidence type="ECO:0000256" key="4">
    <source>
        <dbReference type="ARBA" id="ARBA00022898"/>
    </source>
</evidence>
<dbReference type="PANTHER" id="PTHR43643">
    <property type="entry name" value="HISTIDINOL-PHOSPHATE AMINOTRANSFERASE 2"/>
    <property type="match status" value="1"/>
</dbReference>
<name>A0A2X4UBQ8_9GAMM</name>
<dbReference type="GO" id="GO:0030170">
    <property type="term" value="F:pyridoxal phosphate binding"/>
    <property type="evidence" value="ECO:0007669"/>
    <property type="project" value="InterPro"/>
</dbReference>
<dbReference type="CDD" id="cd00609">
    <property type="entry name" value="AAT_like"/>
    <property type="match status" value="1"/>
</dbReference>
<dbReference type="InterPro" id="IPR006311">
    <property type="entry name" value="TAT_signal"/>
</dbReference>
<dbReference type="AlphaFoldDB" id="A0A2X4UBQ8"/>
<dbReference type="Gene3D" id="3.40.640.10">
    <property type="entry name" value="Type I PLP-dependent aspartate aminotransferase-like (Major domain)"/>
    <property type="match status" value="1"/>
</dbReference>
<accession>A0A2X4UBQ8</accession>
<feature type="domain" description="Aminotransferase class I/classII large" evidence="5">
    <location>
        <begin position="62"/>
        <end position="393"/>
    </location>
</feature>
<dbReference type="InterPro" id="IPR015422">
    <property type="entry name" value="PyrdxlP-dep_Trfase_small"/>
</dbReference>
<dbReference type="Pfam" id="PF00155">
    <property type="entry name" value="Aminotran_1_2"/>
    <property type="match status" value="1"/>
</dbReference>
<dbReference type="PROSITE" id="PS51318">
    <property type="entry name" value="TAT"/>
    <property type="match status" value="1"/>
</dbReference>
<dbReference type="InterPro" id="IPR015424">
    <property type="entry name" value="PyrdxlP-dep_Trfase"/>
</dbReference>
<dbReference type="KEGG" id="lri:NCTC12151_01072"/>
<dbReference type="GO" id="GO:0004400">
    <property type="term" value="F:histidinol-phosphate transaminase activity"/>
    <property type="evidence" value="ECO:0007669"/>
    <property type="project" value="UniProtKB-EC"/>
</dbReference>
<reference evidence="6 7" key="1">
    <citation type="submission" date="2018-06" db="EMBL/GenBank/DDBJ databases">
        <authorList>
            <consortium name="Pathogen Informatics"/>
            <person name="Doyle S."/>
        </authorList>
    </citation>
    <scope>NUCLEOTIDE SEQUENCE [LARGE SCALE GENOMIC DNA]</scope>
    <source>
        <strain evidence="6 7">NCTC12151</strain>
    </source>
</reference>
<evidence type="ECO:0000313" key="6">
    <source>
        <dbReference type="EMBL" id="SQI37247.1"/>
    </source>
</evidence>
<proteinExistence type="inferred from homology"/>
<dbReference type="Gene3D" id="3.90.1150.10">
    <property type="entry name" value="Aspartate Aminotransferase, domain 1"/>
    <property type="match status" value="1"/>
</dbReference>
<dbReference type="InterPro" id="IPR004839">
    <property type="entry name" value="Aminotransferase_I/II_large"/>
</dbReference>
<keyword evidence="3 6" id="KW-0808">Transferase</keyword>
<dbReference type="InterPro" id="IPR015421">
    <property type="entry name" value="PyrdxlP-dep_Trfase_major"/>
</dbReference>
<organism evidence="6 7">
    <name type="scientific">Leminorella richardii</name>
    <dbReference type="NCBI Taxonomy" id="158841"/>
    <lineage>
        <taxon>Bacteria</taxon>
        <taxon>Pseudomonadati</taxon>
        <taxon>Pseudomonadota</taxon>
        <taxon>Gammaproteobacteria</taxon>
        <taxon>Enterobacterales</taxon>
        <taxon>Budviciaceae</taxon>
        <taxon>Leminorella</taxon>
    </lineage>
</organism>
<dbReference type="EMBL" id="LS483470">
    <property type="protein sequence ID" value="SQI37247.1"/>
    <property type="molecule type" value="Genomic_DNA"/>
</dbReference>
<protein>
    <submittedName>
        <fullName evidence="6">Histidinol-phosphate aminotransferase 2</fullName>
        <ecNumber evidence="6">2.6.1.9</ecNumber>
    </submittedName>
</protein>
<evidence type="ECO:0000256" key="1">
    <source>
        <dbReference type="ARBA" id="ARBA00007970"/>
    </source>
</evidence>
<keyword evidence="4" id="KW-0663">Pyridoxal phosphate</keyword>
<dbReference type="SUPFAM" id="SSF53383">
    <property type="entry name" value="PLP-dependent transferases"/>
    <property type="match status" value="1"/>
</dbReference>
<keyword evidence="2 6" id="KW-0032">Aminotransferase</keyword>
<sequence>MNNNSLWGKNNMDRRTLLKSSGLLLGGLTLGQLVTGTARASQGTKPASPSSALPVPTKESPLLLNFNENSLGMSPKAHQAAVEALTQAFRYPDAAREKLVEKIAEVHKLQVANLSLGNGSSESIQAAVQMGIYQAQKAGKKVQLVAPDPTFNYAELYASSLGASVVKVPLNDKLGFDVVGLKKAVDAFDGVSIVYLCNPNNPTATITPADQLEPWIADASESTLFILDEAYAEFVTDPSFRSGIELVLKGNKKVIVTRTFSKIYALAGLRIGYAVAHPEVIAQIEAFMSIDNTNAAGAAAALASLEDKTFLTISKTSVDTARKIVTAALDKLGLEYLPSQANFIFHKVPGDVKTYQNRMKEYHVFVGREFPPATGWNRLTLGTPEEMTTFVSVLNEFRAKGWV</sequence>
<evidence type="ECO:0000259" key="5">
    <source>
        <dbReference type="Pfam" id="PF00155"/>
    </source>
</evidence>
<evidence type="ECO:0000313" key="7">
    <source>
        <dbReference type="Proteomes" id="UP000249005"/>
    </source>
</evidence>
<dbReference type="EC" id="2.6.1.9" evidence="6"/>
<dbReference type="Proteomes" id="UP000249005">
    <property type="component" value="Chromosome 1"/>
</dbReference>
<gene>
    <name evidence="6" type="primary">hisC2</name>
    <name evidence="6" type="ORF">NCTC12151_01072</name>
</gene>